<dbReference type="RefSeq" id="WP_200359916.1">
    <property type="nucleotide sequence ID" value="NZ_JAENIL010000119.1"/>
</dbReference>
<protein>
    <recommendedName>
        <fullName evidence="1">NTF2 fold immunity protein domain-containing protein</fullName>
    </recommendedName>
</protein>
<organism evidence="2 3">
    <name type="scientific">Pelagicoccus mobilis</name>
    <dbReference type="NCBI Taxonomy" id="415221"/>
    <lineage>
        <taxon>Bacteria</taxon>
        <taxon>Pseudomonadati</taxon>
        <taxon>Verrucomicrobiota</taxon>
        <taxon>Opitutia</taxon>
        <taxon>Puniceicoccales</taxon>
        <taxon>Pelagicoccaceae</taxon>
        <taxon>Pelagicoccus</taxon>
    </lineage>
</organism>
<name>A0A934S7C0_9BACT</name>
<comment type="caution">
    <text evidence="2">The sequence shown here is derived from an EMBL/GenBank/DDBJ whole genome shotgun (WGS) entry which is preliminary data.</text>
</comment>
<gene>
    <name evidence="2" type="ORF">JIN87_27655</name>
</gene>
<evidence type="ECO:0000259" key="1">
    <source>
        <dbReference type="Pfam" id="PF15655"/>
    </source>
</evidence>
<dbReference type="InterPro" id="IPR028049">
    <property type="entry name" value="Imm-NTF2"/>
</dbReference>
<evidence type="ECO:0000313" key="2">
    <source>
        <dbReference type="EMBL" id="MBK1880689.1"/>
    </source>
</evidence>
<dbReference type="AlphaFoldDB" id="A0A934S7C0"/>
<dbReference type="EMBL" id="JAENIL010000119">
    <property type="protein sequence ID" value="MBK1880689.1"/>
    <property type="molecule type" value="Genomic_DNA"/>
</dbReference>
<accession>A0A934S7C0</accession>
<feature type="domain" description="NTF2 fold immunity protein" evidence="1">
    <location>
        <begin position="8"/>
        <end position="136"/>
    </location>
</feature>
<reference evidence="2" key="1">
    <citation type="submission" date="2021-01" db="EMBL/GenBank/DDBJ databases">
        <title>Modified the classification status of verrucomicrobia.</title>
        <authorList>
            <person name="Feng X."/>
        </authorList>
    </citation>
    <scope>NUCLEOTIDE SEQUENCE</scope>
    <source>
        <strain evidence="2">KCTC 13126</strain>
    </source>
</reference>
<evidence type="ECO:0000313" key="3">
    <source>
        <dbReference type="Proteomes" id="UP000617628"/>
    </source>
</evidence>
<dbReference type="Proteomes" id="UP000617628">
    <property type="component" value="Unassembled WGS sequence"/>
</dbReference>
<sequence length="140" mass="16940">MNKEARVRDFATQFFNRMCEWETNCSERLELVDAGDLTSDEAWNLIRVEANEIREQFCTEGDSELTGDAFSNFPRYDIEKIEEIIEESEGVYRLVTTRFLPQRLNEKYRYLIKVYEDESLRFASREYYAKFEDTWEVHHY</sequence>
<keyword evidence="3" id="KW-1185">Reference proteome</keyword>
<dbReference type="Pfam" id="PF15655">
    <property type="entry name" value="Imm-NTF2"/>
    <property type="match status" value="1"/>
</dbReference>
<proteinExistence type="predicted"/>